<keyword evidence="2" id="KW-1185">Reference proteome</keyword>
<gene>
    <name evidence="1" type="ORF">JI435_429510</name>
</gene>
<sequence>MAAGFSISQLTMHESSCCAHESELTNLKIWVIAVRFSTLYRSESSRTWALMNPSLCLATMLSSRAASSAGSKTRATAILCVAENYASVRPNGAFMQSLIADAAY</sequence>
<dbReference type="EMBL" id="CP069025">
    <property type="protein sequence ID" value="QRC93723.1"/>
    <property type="molecule type" value="Genomic_DNA"/>
</dbReference>
<organism evidence="1 2">
    <name type="scientific">Phaeosphaeria nodorum (strain SN15 / ATCC MYA-4574 / FGSC 10173)</name>
    <name type="common">Glume blotch fungus</name>
    <name type="synonym">Parastagonospora nodorum</name>
    <dbReference type="NCBI Taxonomy" id="321614"/>
    <lineage>
        <taxon>Eukaryota</taxon>
        <taxon>Fungi</taxon>
        <taxon>Dikarya</taxon>
        <taxon>Ascomycota</taxon>
        <taxon>Pezizomycotina</taxon>
        <taxon>Dothideomycetes</taxon>
        <taxon>Pleosporomycetidae</taxon>
        <taxon>Pleosporales</taxon>
        <taxon>Pleosporineae</taxon>
        <taxon>Phaeosphaeriaceae</taxon>
        <taxon>Parastagonospora</taxon>
    </lineage>
</organism>
<protein>
    <submittedName>
        <fullName evidence="1">Uncharacterized protein</fullName>
    </submittedName>
</protein>
<reference evidence="2" key="1">
    <citation type="journal article" date="2021" name="BMC Genomics">
        <title>Chromosome-level genome assembly and manually-curated proteome of model necrotroph Parastagonospora nodorum Sn15 reveals a genome-wide trove of candidate effector homologs, and redundancy of virulence-related functions within an accessory chromosome.</title>
        <authorList>
            <person name="Bertazzoni S."/>
            <person name="Jones D.A.B."/>
            <person name="Phan H.T."/>
            <person name="Tan K.-C."/>
            <person name="Hane J.K."/>
        </authorList>
    </citation>
    <scope>NUCLEOTIDE SEQUENCE [LARGE SCALE GENOMIC DNA]</scope>
    <source>
        <strain evidence="2">SN15 / ATCC MYA-4574 / FGSC 10173)</strain>
    </source>
</reference>
<proteinExistence type="predicted"/>
<dbReference type="Proteomes" id="UP000663193">
    <property type="component" value="Chromosome 3"/>
</dbReference>
<evidence type="ECO:0000313" key="2">
    <source>
        <dbReference type="Proteomes" id="UP000663193"/>
    </source>
</evidence>
<accession>A0A7U2EXL3</accession>
<dbReference type="VEuPathDB" id="FungiDB:JI435_429510"/>
<evidence type="ECO:0000313" key="1">
    <source>
        <dbReference type="EMBL" id="QRC93723.1"/>
    </source>
</evidence>
<dbReference type="AlphaFoldDB" id="A0A7U2EXL3"/>
<name>A0A7U2EXL3_PHANO</name>